<comment type="subunit">
    <text evidence="5">The Tat system comprises two distinct complexes: a TatABC complex, containing multiple copies of TatA, TatB and TatC subunits, and a separate TatA complex, containing only TatA subunits. Substrates initially bind to the TatABC complex, which probably triggers association of the separate TatA complex to form the active translocon.</text>
</comment>
<evidence type="ECO:0000256" key="4">
    <source>
        <dbReference type="ARBA" id="ARBA00023136"/>
    </source>
</evidence>
<keyword evidence="7" id="KW-1185">Reference proteome</keyword>
<dbReference type="Proteomes" id="UP001320119">
    <property type="component" value="Chromosome"/>
</dbReference>
<protein>
    <recommendedName>
        <fullName evidence="5">Sec-independent protein translocase protein TatC</fullName>
    </recommendedName>
</protein>
<organism evidence="6 7">
    <name type="scientific">Marinagarivorans cellulosilyticus</name>
    <dbReference type="NCBI Taxonomy" id="2721545"/>
    <lineage>
        <taxon>Bacteria</taxon>
        <taxon>Pseudomonadati</taxon>
        <taxon>Pseudomonadota</taxon>
        <taxon>Gammaproteobacteria</taxon>
        <taxon>Cellvibrionales</taxon>
        <taxon>Cellvibrionaceae</taxon>
        <taxon>Marinagarivorans</taxon>
    </lineage>
</organism>
<dbReference type="PANTHER" id="PTHR30371:SF0">
    <property type="entry name" value="SEC-INDEPENDENT PROTEIN TRANSLOCASE PROTEIN TATC, CHLOROPLASTIC-RELATED"/>
    <property type="match status" value="1"/>
</dbReference>
<keyword evidence="5" id="KW-0813">Transport</keyword>
<dbReference type="HAMAP" id="MF_00902">
    <property type="entry name" value="TatC"/>
    <property type="match status" value="1"/>
</dbReference>
<dbReference type="GO" id="GO:0033281">
    <property type="term" value="C:TAT protein transport complex"/>
    <property type="evidence" value="ECO:0007669"/>
    <property type="project" value="UniProtKB-UniRule"/>
</dbReference>
<dbReference type="GO" id="GO:0043953">
    <property type="term" value="P:protein transport by the Tat complex"/>
    <property type="evidence" value="ECO:0007669"/>
    <property type="project" value="UniProtKB-UniRule"/>
</dbReference>
<dbReference type="InterPro" id="IPR002033">
    <property type="entry name" value="TatC"/>
</dbReference>
<dbReference type="KEGG" id="marq:MARGE09_P1755"/>
<evidence type="ECO:0000256" key="2">
    <source>
        <dbReference type="ARBA" id="ARBA00022692"/>
    </source>
</evidence>
<keyword evidence="2 5" id="KW-0812">Transmembrane</keyword>
<accession>A0AAN1WH85</accession>
<sequence length="255" mass="28668">MTDEFEEEQETQPLVEHLTELRDRLVRAVLAVVIIFISLIYFARDIYNFVAQPLMQALEGTSTMIATDVTATFLTPFKLTFFVSVFIAMPFLLYQIWAFIAPALYRNEKRLAKPIFASSIVLFYLGIAFAYFIVLPPIFMFFNAITPDDVALMPDITTFLSLVIKLFFAFGLAFEIPVATVILVTAGVISPEGLAQKRPYVIVACFVIAMLMTPPDVVSQSLLAFPMWGLFEIGIFFGKLAIKNRPAQTEESEEA</sequence>
<dbReference type="AlphaFoldDB" id="A0AAN1WH85"/>
<comment type="similarity">
    <text evidence="5">Belongs to the TatC family.</text>
</comment>
<name>A0AAN1WH85_9GAMM</name>
<dbReference type="EMBL" id="AP023086">
    <property type="protein sequence ID" value="BCD97554.1"/>
    <property type="molecule type" value="Genomic_DNA"/>
</dbReference>
<keyword evidence="4 5" id="KW-0472">Membrane</keyword>
<feature type="transmembrane region" description="Helical" evidence="5">
    <location>
        <begin position="162"/>
        <end position="188"/>
    </location>
</feature>
<reference evidence="6 7" key="1">
    <citation type="journal article" date="2022" name="IScience">
        <title>An ultrasensitive nanofiber-based assay for enzymatic hydrolysis and deep-sea microbial degradation of cellulose.</title>
        <authorList>
            <person name="Tsudome M."/>
            <person name="Tachioka M."/>
            <person name="Miyazaki M."/>
            <person name="Uchimura K."/>
            <person name="Tsuda M."/>
            <person name="Takaki Y."/>
            <person name="Deguchi S."/>
        </authorList>
    </citation>
    <scope>NUCLEOTIDE SEQUENCE [LARGE SCALE GENOMIC DNA]</scope>
    <source>
        <strain evidence="6 7">GE09</strain>
    </source>
</reference>
<keyword evidence="5" id="KW-0811">Translocation</keyword>
<comment type="subcellular location">
    <subcellularLocation>
        <location evidence="5">Cell membrane</location>
        <topology evidence="5">Multi-pass membrane protein</topology>
    </subcellularLocation>
    <subcellularLocation>
        <location evidence="1">Membrane</location>
        <topology evidence="1">Multi-pass membrane protein</topology>
    </subcellularLocation>
</comment>
<evidence type="ECO:0000313" key="7">
    <source>
        <dbReference type="Proteomes" id="UP001320119"/>
    </source>
</evidence>
<evidence type="ECO:0000256" key="3">
    <source>
        <dbReference type="ARBA" id="ARBA00022989"/>
    </source>
</evidence>
<feature type="transmembrane region" description="Helical" evidence="5">
    <location>
        <begin position="121"/>
        <end position="142"/>
    </location>
</feature>
<evidence type="ECO:0000256" key="5">
    <source>
        <dbReference type="HAMAP-Rule" id="MF_00902"/>
    </source>
</evidence>
<dbReference type="RefSeq" id="WP_236987020.1">
    <property type="nucleotide sequence ID" value="NZ_AP023086.1"/>
</dbReference>
<gene>
    <name evidence="5" type="primary">tatC</name>
    <name evidence="6" type="ORF">MARGE09_P1755</name>
</gene>
<proteinExistence type="inferred from homology"/>
<dbReference type="PRINTS" id="PR01840">
    <property type="entry name" value="TATCFAMILY"/>
</dbReference>
<feature type="transmembrane region" description="Helical" evidence="5">
    <location>
        <begin position="200"/>
        <end position="217"/>
    </location>
</feature>
<evidence type="ECO:0000313" key="6">
    <source>
        <dbReference type="EMBL" id="BCD97554.1"/>
    </source>
</evidence>
<feature type="transmembrane region" description="Helical" evidence="5">
    <location>
        <begin position="25"/>
        <end position="43"/>
    </location>
</feature>
<dbReference type="GO" id="GO:0065002">
    <property type="term" value="P:intracellular protein transmembrane transport"/>
    <property type="evidence" value="ECO:0007669"/>
    <property type="project" value="TreeGrafter"/>
</dbReference>
<feature type="transmembrane region" description="Helical" evidence="5">
    <location>
        <begin position="223"/>
        <end position="242"/>
    </location>
</feature>
<keyword evidence="3 5" id="KW-1133">Transmembrane helix</keyword>
<comment type="function">
    <text evidence="5">Part of the twin-arginine translocation (Tat) system that transports large folded proteins containing a characteristic twin-arginine motif in their signal peptide across membranes. Together with TatB, TatC is part of a receptor directly interacting with Tat signal peptides.</text>
</comment>
<dbReference type="PANTHER" id="PTHR30371">
    <property type="entry name" value="SEC-INDEPENDENT PROTEIN TRANSLOCASE PROTEIN TATC"/>
    <property type="match status" value="1"/>
</dbReference>
<evidence type="ECO:0000256" key="1">
    <source>
        <dbReference type="ARBA" id="ARBA00004141"/>
    </source>
</evidence>
<dbReference type="GO" id="GO:0009977">
    <property type="term" value="F:proton motive force dependent protein transmembrane transporter activity"/>
    <property type="evidence" value="ECO:0007669"/>
    <property type="project" value="TreeGrafter"/>
</dbReference>
<keyword evidence="5" id="KW-1003">Cell membrane</keyword>
<feature type="transmembrane region" description="Helical" evidence="5">
    <location>
        <begin position="79"/>
        <end position="100"/>
    </location>
</feature>
<dbReference type="Pfam" id="PF00902">
    <property type="entry name" value="TatC"/>
    <property type="match status" value="1"/>
</dbReference>
<keyword evidence="5" id="KW-0653">Protein transport</keyword>
<dbReference type="NCBIfam" id="TIGR00945">
    <property type="entry name" value="tatC"/>
    <property type="match status" value="1"/>
</dbReference>